<dbReference type="EMBL" id="CP014206">
    <property type="protein sequence ID" value="AMK11280.1"/>
    <property type="molecule type" value="Genomic_DNA"/>
</dbReference>
<dbReference type="AlphaFoldDB" id="A0A126QMG9"/>
<dbReference type="Proteomes" id="UP000055611">
    <property type="component" value="Chromosome"/>
</dbReference>
<evidence type="ECO:0000313" key="1">
    <source>
        <dbReference type="EMBL" id="AMK11280.1"/>
    </source>
</evidence>
<organism evidence="2 4">
    <name type="scientific">Pseudodesulfovibrio indicus</name>
    <dbReference type="NCBI Taxonomy" id="1716143"/>
    <lineage>
        <taxon>Bacteria</taxon>
        <taxon>Pseudomonadati</taxon>
        <taxon>Thermodesulfobacteriota</taxon>
        <taxon>Desulfovibrionia</taxon>
        <taxon>Desulfovibrionales</taxon>
        <taxon>Desulfovibrionaceae</taxon>
    </lineage>
</organism>
<dbReference type="KEGG" id="dej:AWY79_09200"/>
<protein>
    <submittedName>
        <fullName evidence="2">Uncharacterized protein</fullName>
    </submittedName>
</protein>
<accession>A0A126QMG9</accession>
<dbReference type="EMBL" id="SOBK01000015">
    <property type="protein sequence ID" value="TDT85572.1"/>
    <property type="molecule type" value="Genomic_DNA"/>
</dbReference>
<keyword evidence="3" id="KW-1185">Reference proteome</keyword>
<dbReference type="OrthoDB" id="5456146at2"/>
<evidence type="ECO:0000313" key="2">
    <source>
        <dbReference type="EMBL" id="TDT85572.1"/>
    </source>
</evidence>
<name>A0A126QMG9_9BACT</name>
<gene>
    <name evidence="1" type="ORF">AWY79_09200</name>
    <name evidence="2" type="ORF">EDC59_11550</name>
</gene>
<reference evidence="1 3" key="1">
    <citation type="journal article" date="2016" name="Front. Microbiol.">
        <title>Genome Sequence of the Piezophilic, Mesophilic Sulfate-Reducing Bacterium Desulfovibrio indicus J2T.</title>
        <authorList>
            <person name="Cao J."/>
            <person name="Maignien L."/>
            <person name="Shao Z."/>
            <person name="Alain K."/>
            <person name="Jebbar M."/>
        </authorList>
    </citation>
    <scope>NUCLEOTIDE SEQUENCE [LARGE SCALE GENOMIC DNA]</scope>
    <source>
        <strain evidence="1 3">J2</strain>
    </source>
</reference>
<reference evidence="2 4" key="2">
    <citation type="submission" date="2019-03" db="EMBL/GenBank/DDBJ databases">
        <title>Genomic Encyclopedia of Type Strains, Phase IV (KMG-IV): sequencing the most valuable type-strain genomes for metagenomic binning, comparative biology and taxonomic classification.</title>
        <authorList>
            <person name="Goeker M."/>
        </authorList>
    </citation>
    <scope>NUCLEOTIDE SEQUENCE [LARGE SCALE GENOMIC DNA]</scope>
    <source>
        <strain evidence="2 4">DSM 101483</strain>
    </source>
</reference>
<sequence>MSMRFDQERKRIICRWEEPTKVVMNKKEGLINRSRMITVKVNDNGKLNSKDKRRHADHPMFPIIRRFNQMLNSIECYPKCENEHMCAICGTVHGVSPHFDTKRQSIVWLCREHLDNSPKLAD</sequence>
<proteinExistence type="predicted"/>
<evidence type="ECO:0000313" key="4">
    <source>
        <dbReference type="Proteomes" id="UP000295506"/>
    </source>
</evidence>
<evidence type="ECO:0000313" key="3">
    <source>
        <dbReference type="Proteomes" id="UP000055611"/>
    </source>
</evidence>
<dbReference type="Proteomes" id="UP000295506">
    <property type="component" value="Unassembled WGS sequence"/>
</dbReference>
<dbReference type="RefSeq" id="WP_066802753.1">
    <property type="nucleotide sequence ID" value="NZ_CAUVXY020000015.1"/>
</dbReference>